<feature type="region of interest" description="Disordered" evidence="1">
    <location>
        <begin position="1071"/>
        <end position="1094"/>
    </location>
</feature>
<dbReference type="Proteomes" id="UP000243579">
    <property type="component" value="Unassembled WGS sequence"/>
</dbReference>
<reference evidence="3 4" key="1">
    <citation type="journal article" date="2014" name="Genome Biol. Evol.">
        <title>The secreted proteins of Achlya hypogyna and Thraustotheca clavata identify the ancestral oomycete secretome and reveal gene acquisitions by horizontal gene transfer.</title>
        <authorList>
            <person name="Misner I."/>
            <person name="Blouin N."/>
            <person name="Leonard G."/>
            <person name="Richards T.A."/>
            <person name="Lane C.E."/>
        </authorList>
    </citation>
    <scope>NUCLEOTIDE SEQUENCE [LARGE SCALE GENOMIC DNA]</scope>
    <source>
        <strain evidence="3 4">ATCC 48635</strain>
    </source>
</reference>
<dbReference type="GO" id="GO:0007032">
    <property type="term" value="P:endosome organization"/>
    <property type="evidence" value="ECO:0007669"/>
    <property type="project" value="InterPro"/>
</dbReference>
<comment type="caution">
    <text evidence="3">The sequence shown here is derived from an EMBL/GenBank/DDBJ whole genome shotgun (WGS) entry which is preliminary data.</text>
</comment>
<dbReference type="OrthoDB" id="69656at2759"/>
<dbReference type="Pfam" id="PF19432">
    <property type="entry name" value="RME-8_N"/>
    <property type="match status" value="2"/>
</dbReference>
<dbReference type="InterPro" id="IPR016024">
    <property type="entry name" value="ARM-type_fold"/>
</dbReference>
<feature type="compositionally biased region" description="Basic and acidic residues" evidence="1">
    <location>
        <begin position="1082"/>
        <end position="1094"/>
    </location>
</feature>
<evidence type="ECO:0000313" key="4">
    <source>
        <dbReference type="Proteomes" id="UP000243579"/>
    </source>
</evidence>
<dbReference type="InterPro" id="IPR044978">
    <property type="entry name" value="GRV2/DNAJC13"/>
</dbReference>
<feature type="domain" description="DnaJ homologue subfamily C GRV2/DNAJC13 N-terminal" evidence="2">
    <location>
        <begin position="507"/>
        <end position="898"/>
    </location>
</feature>
<dbReference type="PANTHER" id="PTHR36983">
    <property type="entry name" value="DNAJ HOMOLOG SUBFAMILY C MEMBER 13"/>
    <property type="match status" value="1"/>
</dbReference>
<dbReference type="SUPFAM" id="SSF48371">
    <property type="entry name" value="ARM repeat"/>
    <property type="match status" value="1"/>
</dbReference>
<evidence type="ECO:0000256" key="1">
    <source>
        <dbReference type="SAM" id="MobiDB-lite"/>
    </source>
</evidence>
<dbReference type="GO" id="GO:0010008">
    <property type="term" value="C:endosome membrane"/>
    <property type="evidence" value="ECO:0007669"/>
    <property type="project" value="TreeGrafter"/>
</dbReference>
<gene>
    <name evidence="3" type="ORF">ACHHYP_04486</name>
</gene>
<accession>A0A1V9Z0T3</accession>
<feature type="compositionally biased region" description="Acidic residues" evidence="1">
    <location>
        <begin position="31"/>
        <end position="45"/>
    </location>
</feature>
<dbReference type="GO" id="GO:2000641">
    <property type="term" value="P:regulation of early endosome to late endosome transport"/>
    <property type="evidence" value="ECO:0007669"/>
    <property type="project" value="InterPro"/>
</dbReference>
<protein>
    <recommendedName>
        <fullName evidence="2">DnaJ homologue subfamily C GRV2/DNAJC13 N-terminal domain-containing protein</fullName>
    </recommendedName>
</protein>
<dbReference type="GO" id="GO:0006898">
    <property type="term" value="P:receptor-mediated endocytosis"/>
    <property type="evidence" value="ECO:0007669"/>
    <property type="project" value="TreeGrafter"/>
</dbReference>
<feature type="region of interest" description="Disordered" evidence="1">
    <location>
        <begin position="1"/>
        <end position="62"/>
    </location>
</feature>
<feature type="domain" description="DnaJ homologue subfamily C GRV2/DNAJC13 N-terminal" evidence="2">
    <location>
        <begin position="164"/>
        <end position="453"/>
    </location>
</feature>
<dbReference type="InterPro" id="IPR045802">
    <property type="entry name" value="GRV2/DNAJC13_N"/>
</dbReference>
<evidence type="ECO:0000259" key="2">
    <source>
        <dbReference type="Pfam" id="PF19432"/>
    </source>
</evidence>
<organism evidence="3 4">
    <name type="scientific">Achlya hypogyna</name>
    <name type="common">Oomycete</name>
    <name type="synonym">Protoachlya hypogyna</name>
    <dbReference type="NCBI Taxonomy" id="1202772"/>
    <lineage>
        <taxon>Eukaryota</taxon>
        <taxon>Sar</taxon>
        <taxon>Stramenopiles</taxon>
        <taxon>Oomycota</taxon>
        <taxon>Saprolegniomycetes</taxon>
        <taxon>Saprolegniales</taxon>
        <taxon>Achlyaceae</taxon>
        <taxon>Achlya</taxon>
    </lineage>
</organism>
<proteinExistence type="predicted"/>
<dbReference type="EMBL" id="JNBR01000512">
    <property type="protein sequence ID" value="OQR91654.1"/>
    <property type="molecule type" value="Genomic_DNA"/>
</dbReference>
<evidence type="ECO:0000313" key="3">
    <source>
        <dbReference type="EMBL" id="OQR91654.1"/>
    </source>
</evidence>
<dbReference type="STRING" id="1202772.A0A1V9Z0T3"/>
<name>A0A1V9Z0T3_ACHHY</name>
<dbReference type="PANTHER" id="PTHR36983:SF2">
    <property type="entry name" value="DNAJ HOMOLOG SUBFAMILY C MEMBER 13"/>
    <property type="match status" value="1"/>
</dbReference>
<sequence length="2205" mass="244076">MADRRDEAPQDELPPTSMASSAGSADSVESYSDDDDDDDLSDDEEHTSSGVVVAPEDVGAEPEEAVNVTHFLRQRSHLASESETEGDADELATYASGLAHPDIVKLHAGYVPWTEKEFKDMADKDKVVVDQDVPANRLAGVIYALRYFVLKPGMWGMTSKSKLLVLSPMNLFILDPATEATLETIAYTDITEVTSNDATSFTINVKNQKDTYVCRDKETKNHFLSAYYQLYYRERLNSPDQATTLFQNPTYLMKKRSKSKGTTANPVDIPILLEVRRASIDRLDMKTKKTLSSILLTNIVKVQKLQTDPHSLVLYYQMDKSNVSAYRFVCDEREAFIGVLVNNLRTIVKEPLWIQEVFDAAEYDALVHLNDEPVNVLFEMPVLKLSKASSALQKTVHIALTRNEVLERDPVTRRTIFRASIADLFNVVIYPEELGGDHFALELKNGRTRRYVALPGAVAVRSAQVGLGLEKVTEATRLKELQAVVMDPTFRSSTAFKTAGSTTILTAGATRNLFLSNLVEVFHKNKKQVSWSTEETPLGCKVGLWHQPDVTSEWEDHLLKKLHVSWKATHDTQQWFDELFRILEQFNKNIPVGGLTPTKSVTRPLGALLKVLESLKGYIVLKIKDPSVNSHAAIPSPMLQTALLLAIQRLLHTTSGFTEMLRKDYRKYIGIIMEFLYSPVAEVAFAAAGALQAMVVNYSADKNAVKLELANRKNVFFSEKRCALFVNRVLDPAAQHSNLYAASLVPNKAMNRVLSLDLLGVDYLVLASTLHTLEACMSSGKKATPDGVFNNLLRAMKIESFANHYTLFAMNRSLSFAITKYSSILVKVHVLEQPSELVEQIQDFARVQGALLWQLFLSIAGHDQSQRRISSQLVALLTHENPRSSNLIRNVFPFALLGDVPAEKTSFDEFGRRLPSLGAAAAGAPPLSSVADLAARAAKSDANSPTDPAASSRALLTYDENDKAHAGVTSRYDVVSGTKSVVLLPEFFDKVRSVLRQKDLKWDGACLAELQQRLMVEISLLDINRLKNYYFVLVNPTERAETVIDRALDGVVAEPSLLSAQFPSMFSHEPAAAAEAPEDATEDKPTDDHHGATDHASADALNRVAQKPVWFLNWNANEFQVDYTSANEVRVGAYYLEHLLANELAEDIVDPEPFMTLLYFRLVADSSDDRVRLLCLKVMTQLYNKYAAALPSLVFLNPLLATTMDASAWPLGVRGHVMLFVERVLSNAVNVARFLHEPHNVELVLALLKETQPLVDQAEAESIVQTCLLVLLKLVHSQTSRGEELVKTEFFTGEDGTGAGAAVGPVSAIKQCLAQDRHLKFLVTLLAYPHRAVYRQVLHLLHLLVQNNASMVPSLHATGLFYYLILNARNEEEMVWAATFLDKIHLRQRPVHMTPEAVAALLTEGPTHDDSLTERCLKSWLVKILPVSLIAQLVRHGATKFARVFFGTSNDPETMWNDAMRAHMTAQVREFVSNHLINGVFVLTANEDDVTTPLITYPEEVYMLQVYQYYLHNLLNEAKFPNWPINDVPAFLKALLDAVRGYVFPSSTAAKPSFEDLALIFDAIGLLFRRFWTSTLAATIHETINFSVLLMALKKCTETAMPQNEAGWAAFTNLCTVLPVAYQSKEIVGQLKDTSVVSGIRVLHGALTAAHTHGDQKVTLLLLETFELVLKSATGRDALAVSSAFNLLPCVTPYLRFDAPSTLTTAALLVVQNMALGVSSAKSDLLLDWMAQDGVLWYLAELICQKSSAQGAAAIRREAAEALKRLLRTDAGSPSRGRMQRTIDQIFTRPLIDLLLCSTDADMFLQVVADDVKKPHMMWTASMRAELLALAATAHGSPKEMELPVHFMYEAQKSELRVADIYVNFYNAYPEAGIHALISTGGSMGSEKNSVHVTDLPEIRKRVMANLLSALSHDIAGVRARPEILDAVLNERMLPVVTAVRHMLQHTPEMDVQLVEVDGIVTLFAGLDHDDTMLRFSSAKAAFFQLRVMECLQIAMFSPKCIERIVEKVPMYVKSLFALVYTHLPKRKESDEGMLARVTLQVLGNLCLVPTCIDKLVSGMDAAALTHVLPQLTSGNNHNDVELLLNIHTTALKRHTNLSIGFAKGASVGPMVAALLNLLAAPDAIAGSTKAPIARFLSVLSIIPGNQVMPVLRDSKLWKDYSASMDKASMSDSSSDIKKWLVVPAAPALLKFKHANPQKIGVLSS</sequence>
<keyword evidence="4" id="KW-1185">Reference proteome</keyword>